<dbReference type="PANTHER" id="PTHR12827">
    <property type="entry name" value="MEIOTIC CHECKPOINT REGULATOR TSG24 FAMILY MEMBER"/>
    <property type="match status" value="1"/>
</dbReference>
<dbReference type="Gene3D" id="1.25.10.10">
    <property type="entry name" value="Leucine-rich Repeat Variant"/>
    <property type="match status" value="2"/>
</dbReference>
<feature type="compositionally biased region" description="Basic residues" evidence="5">
    <location>
        <begin position="217"/>
        <end position="228"/>
    </location>
</feature>
<dbReference type="PANTHER" id="PTHR12827:SF3">
    <property type="entry name" value="ANAPHASE-PROMOTING COMPLEX SUBUNIT 1"/>
    <property type="match status" value="1"/>
</dbReference>
<evidence type="ECO:0000313" key="7">
    <source>
        <dbReference type="EMBL" id="WFD02432.1"/>
    </source>
</evidence>
<dbReference type="Proteomes" id="UP001214603">
    <property type="component" value="Chromosome 2"/>
</dbReference>
<gene>
    <name evidence="7" type="primary">APC1</name>
    <name evidence="7" type="ORF">MOBT1_001115</name>
</gene>
<organism evidence="7 8">
    <name type="scientific">Malassezia obtusa</name>
    <dbReference type="NCBI Taxonomy" id="76774"/>
    <lineage>
        <taxon>Eukaryota</taxon>
        <taxon>Fungi</taxon>
        <taxon>Dikarya</taxon>
        <taxon>Basidiomycota</taxon>
        <taxon>Ustilaginomycotina</taxon>
        <taxon>Malasseziomycetes</taxon>
        <taxon>Malasseziales</taxon>
        <taxon>Malasseziaceae</taxon>
        <taxon>Malassezia</taxon>
    </lineage>
</organism>
<protein>
    <submittedName>
        <fullName evidence="7">Anaphase-promoting complex subunit 1</fullName>
    </submittedName>
</protein>
<dbReference type="GO" id="GO:0051301">
    <property type="term" value="P:cell division"/>
    <property type="evidence" value="ECO:0007669"/>
    <property type="project" value="UniProtKB-KW"/>
</dbReference>
<evidence type="ECO:0000256" key="4">
    <source>
        <dbReference type="ARBA" id="ARBA00023306"/>
    </source>
</evidence>
<dbReference type="GO" id="GO:0031145">
    <property type="term" value="P:anaphase-promoting complex-dependent catabolic process"/>
    <property type="evidence" value="ECO:0007669"/>
    <property type="project" value="TreeGrafter"/>
</dbReference>
<feature type="region of interest" description="Disordered" evidence="5">
    <location>
        <begin position="923"/>
        <end position="964"/>
    </location>
</feature>
<dbReference type="Pfam" id="PF18122">
    <property type="entry name" value="APC1_C"/>
    <property type="match status" value="1"/>
</dbReference>
<dbReference type="GO" id="GO:0070979">
    <property type="term" value="P:protein K11-linked ubiquitination"/>
    <property type="evidence" value="ECO:0007669"/>
    <property type="project" value="TreeGrafter"/>
</dbReference>
<dbReference type="EMBL" id="CP119935">
    <property type="protein sequence ID" value="WFD02432.1"/>
    <property type="molecule type" value="Genomic_DNA"/>
</dbReference>
<dbReference type="InterPro" id="IPR011989">
    <property type="entry name" value="ARM-like"/>
</dbReference>
<dbReference type="InterPro" id="IPR024990">
    <property type="entry name" value="Apc1"/>
</dbReference>
<keyword evidence="8" id="KW-1185">Reference proteome</keyword>
<accession>A0AAF0IRG9</accession>
<dbReference type="GO" id="GO:0005680">
    <property type="term" value="C:anaphase-promoting complex"/>
    <property type="evidence" value="ECO:0007669"/>
    <property type="project" value="InterPro"/>
</dbReference>
<keyword evidence="2" id="KW-0132">Cell division</keyword>
<reference evidence="7" key="1">
    <citation type="submission" date="2023-03" db="EMBL/GenBank/DDBJ databases">
        <title>Mating type loci evolution in Malassezia.</title>
        <authorList>
            <person name="Coelho M.A."/>
        </authorList>
    </citation>
    <scope>NUCLEOTIDE SEQUENCE</scope>
    <source>
        <strain evidence="7">CBS 7876</strain>
    </source>
</reference>
<feature type="domain" description="Anaphase-promoting complex subunit 1 C-terminal" evidence="6">
    <location>
        <begin position="1437"/>
        <end position="1539"/>
    </location>
</feature>
<proteinExistence type="inferred from homology"/>
<feature type="compositionally biased region" description="Basic and acidic residues" evidence="5">
    <location>
        <begin position="940"/>
        <end position="955"/>
    </location>
</feature>
<evidence type="ECO:0000256" key="1">
    <source>
        <dbReference type="ARBA" id="ARBA00010547"/>
    </source>
</evidence>
<evidence type="ECO:0000256" key="3">
    <source>
        <dbReference type="ARBA" id="ARBA00022776"/>
    </source>
</evidence>
<dbReference type="GO" id="GO:0007091">
    <property type="term" value="P:metaphase/anaphase transition of mitotic cell cycle"/>
    <property type="evidence" value="ECO:0007669"/>
    <property type="project" value="TreeGrafter"/>
</dbReference>
<comment type="similarity">
    <text evidence="1">Belongs to the APC1 family.</text>
</comment>
<dbReference type="GO" id="GO:0060090">
    <property type="term" value="F:molecular adaptor activity"/>
    <property type="evidence" value="ECO:0007669"/>
    <property type="project" value="TreeGrafter"/>
</dbReference>
<feature type="region of interest" description="Disordered" evidence="5">
    <location>
        <begin position="203"/>
        <end position="284"/>
    </location>
</feature>
<name>A0AAF0IRG9_9BASI</name>
<dbReference type="InterPro" id="IPR041221">
    <property type="entry name" value="APC1_C"/>
</dbReference>
<keyword evidence="4" id="KW-0131">Cell cycle</keyword>
<evidence type="ECO:0000313" key="8">
    <source>
        <dbReference type="Proteomes" id="UP001214603"/>
    </source>
</evidence>
<sequence length="1630" mass="171420">MPPPSRQLARLQAMARAGAARPPDAGAAHDGADDLAWCGTALAWRRGARTVHTFTFPEAVHAACFAQLARGAHADDAPHTERALCILLERTVHFFLPRRGETYVEPLRGRVAALVPVHVGVLLVGDARAFYVRSVLDDLAQWVQVDAISPAPTLHGTQRALLAEVPGERIVYADAAYPVLVSAGVHTLRFYVYACAAQPITHDAAPRHTPAPPRRASLPRRSSRRRSSAARDADWHVLTELAEPAPSHGERRTSLARRRTTRRSSLPAADREASGAPAAPTPDEPFARLAQAHAAAALVEEIAAPALAHAALAAHVQCTRLATPSGALLYVAVPAARRVYVRALRAGDARSVAAVCAPHAVDRELVADSVRAVALVRPADAPDALLVAHGTHRVLHCGPPAADTAALTLAPDAPVPCVRPACAAARRVLDASATLPRREASALAAAYARACGVGGAEPRRGTWATLAALAGAVWDDDGGSGAGDAYAALCADGSDAFLDAVLGAEHAARARAEARAASVDLRSLALVLHFVALDALLDTHRQRTEAPRVVRLLQHVCARLGWGAWLDFWARRVGGDVPEAADGRGAVDAPDAPDAPPDLYALLHDALRGTPTSLDAAYAACAASLGVGAVARIAPHCAFSAALVDVYAALGRAGAGAGAGEDASRAVLDALLAAGWDAAALARVAPGAALPLYEALRTCQLAPPAGLSAAAYTLLGRLDAGAQARGACAAPARVVPALLRTLPEGLDPLSGQLFARDFRLGEVARLLQTTRANVAHVAHDDERDEAEHHAEVLHVARALAERTMAQCIGRGMFRMASRARRATATWRTPRLCLALRTLPGGGVLAHPYAADPHEVDWPEFHNGVASALEIAVHADAHIDSNWIFAHSAAPRDAARHAGFLLGLGLHGHLARLGRVHAYRYLAPRHAPHDRRPRARRRGVVPRERGPRRAPGDGRAGRRVPPAPQRGAALAPLTQAAGLLGMGLVFAATDHRWTAERLAAQLDAPLPAHDAPQHDLYANAAGLALGWVLLGRGRRAPMDAASDLALLARLRRLVLAHDAPAPAAHRAAHAATLALALVFLRSGRADLAQLLAPPDSPHALEHVRPDLLLVRTLARALILWDEITPDDAWLLATLAPFMQCMDPAAASLGAAEQVAWYNMRAGACLALSLRFAGTADARARALLLRQLQAHVHDAPPAADTYAARIVHAARATLRDVLHVALATVMAGTGDVELLRLYRIAHGTPARGYASHMAAHTALGLLFLGGGRFSLGTGDVAVAALLTAFLPRYPASPGDCRAHLQAARHLYVLALAPRLLVARDVRSGEVCALPIAAVAADPAPDTPRLAPTLLPPLDTLRAVHSTSRRYWPAALDTRTRAAAAADAREPLWLHVQRRTGYLSYADDPHGHRSIFARSRGAAAHPFSTSTAAEARALLRDLLELVRGFETAPQYAALVTRVCQGGAPVQVFCTAVLLECLTADTPALVHAYLALYDALTRPDALAVDDVRLLLAYYASAADAAVRDGRDALLGRAARASLAARVLHTADDAPLAAGAAAYLGAHGAARLSPDAALALARLDAPPRAALAALRTRFAHAGTPLGTRVLTRVFPERAALVARLAHAWAPALDSHATVH</sequence>
<evidence type="ECO:0000256" key="2">
    <source>
        <dbReference type="ARBA" id="ARBA00022618"/>
    </source>
</evidence>
<keyword evidence="3" id="KW-0498">Mitosis</keyword>
<evidence type="ECO:0000259" key="6">
    <source>
        <dbReference type="Pfam" id="PF18122"/>
    </source>
</evidence>
<evidence type="ECO:0000256" key="5">
    <source>
        <dbReference type="SAM" id="MobiDB-lite"/>
    </source>
</evidence>
<feature type="compositionally biased region" description="Basic residues" evidence="5">
    <location>
        <begin position="925"/>
        <end position="939"/>
    </location>
</feature>